<gene>
    <name evidence="2" type="ORF">M2280_001591</name>
</gene>
<protein>
    <submittedName>
        <fullName evidence="2">Hydrogenase expression/formation protein HypC</fullName>
    </submittedName>
</protein>
<dbReference type="EMBL" id="JARXVC010000003">
    <property type="protein sequence ID" value="MDH6280379.1"/>
    <property type="molecule type" value="Genomic_DNA"/>
</dbReference>
<evidence type="ECO:0000313" key="2">
    <source>
        <dbReference type="EMBL" id="MDH6280379.1"/>
    </source>
</evidence>
<keyword evidence="3" id="KW-1185">Reference proteome</keyword>
<comment type="caution">
    <text evidence="2">The sequence shown here is derived from an EMBL/GenBank/DDBJ whole genome shotgun (WGS) entry which is preliminary data.</text>
</comment>
<accession>A0ABT6M8Z4</accession>
<dbReference type="PANTHER" id="PTHR35177">
    <property type="entry name" value="HYDROGENASE MATURATION FACTOR HYBG"/>
    <property type="match status" value="1"/>
</dbReference>
<dbReference type="Proteomes" id="UP001160334">
    <property type="component" value="Unassembled WGS sequence"/>
</dbReference>
<dbReference type="Pfam" id="PF01455">
    <property type="entry name" value="HupF_HypC"/>
    <property type="match status" value="1"/>
</dbReference>
<evidence type="ECO:0000313" key="3">
    <source>
        <dbReference type="Proteomes" id="UP001160334"/>
    </source>
</evidence>
<dbReference type="InterPro" id="IPR019812">
    <property type="entry name" value="Hydgase_assmbl_chp_CS"/>
</dbReference>
<dbReference type="PROSITE" id="PS01097">
    <property type="entry name" value="HUPF_HYPC"/>
    <property type="match status" value="1"/>
</dbReference>
<dbReference type="Gene3D" id="2.30.30.140">
    <property type="match status" value="1"/>
</dbReference>
<evidence type="ECO:0000256" key="1">
    <source>
        <dbReference type="ARBA" id="ARBA00006018"/>
    </source>
</evidence>
<organism evidence="2 3">
    <name type="scientific">Prescottella agglutinans</name>
    <dbReference type="NCBI Taxonomy" id="1644129"/>
    <lineage>
        <taxon>Bacteria</taxon>
        <taxon>Bacillati</taxon>
        <taxon>Actinomycetota</taxon>
        <taxon>Actinomycetes</taxon>
        <taxon>Mycobacteriales</taxon>
        <taxon>Nocardiaceae</taxon>
        <taxon>Prescottella</taxon>
    </lineage>
</organism>
<proteinExistence type="inferred from homology"/>
<comment type="similarity">
    <text evidence="1">Belongs to the HupF/HypC family.</text>
</comment>
<reference evidence="2 3" key="1">
    <citation type="submission" date="2023-04" db="EMBL/GenBank/DDBJ databases">
        <title>Forest soil microbial communities from Buena Vista Peninsula, Colon Province, Panama.</title>
        <authorList>
            <person name="Bouskill N."/>
        </authorList>
    </citation>
    <scope>NUCLEOTIDE SEQUENCE [LARGE SCALE GENOMIC DNA]</scope>
    <source>
        <strain evidence="2 3">CFH S0262</strain>
    </source>
</reference>
<dbReference type="NCBIfam" id="TIGR00074">
    <property type="entry name" value="hypC_hupF"/>
    <property type="match status" value="1"/>
</dbReference>
<dbReference type="PANTHER" id="PTHR35177:SF2">
    <property type="entry name" value="HYDROGENASE MATURATION FACTOR HYBG"/>
    <property type="match status" value="1"/>
</dbReference>
<dbReference type="PRINTS" id="PR00445">
    <property type="entry name" value="HUPFHYPC"/>
</dbReference>
<sequence>MCLGIPGRVVRLLDGYGGQLALVDVEGKERKVNVGMLEDIVLAPGDWVVIHMGFAVERVDREGAERAMAGLELMGRPREPRDDGDAAL</sequence>
<dbReference type="InterPro" id="IPR001109">
    <property type="entry name" value="Hydrogenase_HupF/HypC"/>
</dbReference>
<name>A0ABT6M8Z4_9NOCA</name>
<dbReference type="SUPFAM" id="SSF159127">
    <property type="entry name" value="HupF/HypC-like"/>
    <property type="match status" value="1"/>
</dbReference>
<dbReference type="RefSeq" id="WP_280759719.1">
    <property type="nucleotide sequence ID" value="NZ_JARXVC010000003.1"/>
</dbReference>